<feature type="transmembrane region" description="Helical" evidence="1">
    <location>
        <begin position="39"/>
        <end position="60"/>
    </location>
</feature>
<protein>
    <submittedName>
        <fullName evidence="2">Uncharacterized protein</fullName>
    </submittedName>
</protein>
<keyword evidence="3" id="KW-1185">Reference proteome</keyword>
<accession>A0A3E0U6H4</accession>
<comment type="caution">
    <text evidence="2">The sequence shown here is derived from an EMBL/GenBank/DDBJ whole genome shotgun (WGS) entry which is preliminary data.</text>
</comment>
<dbReference type="AlphaFoldDB" id="A0A3E0U6H4"/>
<gene>
    <name evidence="2" type="ORF">DXX94_16345</name>
</gene>
<keyword evidence="1" id="KW-0812">Transmembrane</keyword>
<keyword evidence="1" id="KW-0472">Membrane</keyword>
<keyword evidence="1" id="KW-1133">Transmembrane helix</keyword>
<proteinExistence type="predicted"/>
<dbReference type="EMBL" id="QUOT01000001">
    <property type="protein sequence ID" value="REL32163.1"/>
    <property type="molecule type" value="Genomic_DNA"/>
</dbReference>
<evidence type="ECO:0000313" key="3">
    <source>
        <dbReference type="Proteomes" id="UP000256899"/>
    </source>
</evidence>
<feature type="transmembrane region" description="Helical" evidence="1">
    <location>
        <begin position="6"/>
        <end position="27"/>
    </location>
</feature>
<evidence type="ECO:0000256" key="1">
    <source>
        <dbReference type="SAM" id="Phobius"/>
    </source>
</evidence>
<organism evidence="2 3">
    <name type="scientific">Thalassotalea euphylliae</name>
    <dbReference type="NCBI Taxonomy" id="1655234"/>
    <lineage>
        <taxon>Bacteria</taxon>
        <taxon>Pseudomonadati</taxon>
        <taxon>Pseudomonadota</taxon>
        <taxon>Gammaproteobacteria</taxon>
        <taxon>Alteromonadales</taxon>
        <taxon>Colwelliaceae</taxon>
        <taxon>Thalassotalea</taxon>
    </lineage>
</organism>
<sequence>MNINTTLIGEVILCSIIIGGALSYYFARRKTTSPKITAIVGALLSIVPILGLIYVALLALKDDIAKT</sequence>
<evidence type="ECO:0000313" key="2">
    <source>
        <dbReference type="EMBL" id="REL32163.1"/>
    </source>
</evidence>
<reference evidence="3" key="1">
    <citation type="submission" date="2018-08" db="EMBL/GenBank/DDBJ databases">
        <title>Thalassotalea euphylliae genome.</title>
        <authorList>
            <person name="Summers S."/>
            <person name="Rice S.A."/>
            <person name="Freckelton M.L."/>
            <person name="Nedved B.T."/>
            <person name="Hadfield M.G."/>
        </authorList>
    </citation>
    <scope>NUCLEOTIDE SEQUENCE [LARGE SCALE GENOMIC DNA]</scope>
    <source>
        <strain evidence="3">H3</strain>
    </source>
</reference>
<dbReference type="Proteomes" id="UP000256899">
    <property type="component" value="Unassembled WGS sequence"/>
</dbReference>
<dbReference type="RefSeq" id="WP_116017526.1">
    <property type="nucleotide sequence ID" value="NZ_QUOT01000001.1"/>
</dbReference>
<name>A0A3E0U6H4_9GAMM</name>